<keyword evidence="8" id="KW-0479">Metal-binding</keyword>
<gene>
    <name evidence="18" type="ORF">WICMUC_002559</name>
</gene>
<evidence type="ECO:0000313" key="19">
    <source>
        <dbReference type="Proteomes" id="UP000769528"/>
    </source>
</evidence>
<dbReference type="Pfam" id="PF25563">
    <property type="entry name" value="TPR_SYVN1_N"/>
    <property type="match status" value="1"/>
</dbReference>
<dbReference type="InterPro" id="IPR013083">
    <property type="entry name" value="Znf_RING/FYVE/PHD"/>
</dbReference>
<evidence type="ECO:0000256" key="5">
    <source>
        <dbReference type="ARBA" id="ARBA00012483"/>
    </source>
</evidence>
<dbReference type="EMBL" id="JAEUBF010000734">
    <property type="protein sequence ID" value="KAH3675642.1"/>
    <property type="molecule type" value="Genomic_DNA"/>
</dbReference>
<dbReference type="Gene3D" id="3.30.40.10">
    <property type="entry name" value="Zinc/RING finger domain, C3HC4 (zinc finger)"/>
    <property type="match status" value="1"/>
</dbReference>
<keyword evidence="6" id="KW-0808">Transferase</keyword>
<dbReference type="InterPro" id="IPR057992">
    <property type="entry name" value="TPR_SYVN1_N"/>
</dbReference>
<comment type="similarity">
    <text evidence="4">Belongs to the HRD1 family.</text>
</comment>
<dbReference type="InterPro" id="IPR058051">
    <property type="entry name" value="Znf_RING_synoviolin"/>
</dbReference>
<sequence length="502" mass="57453">MDLFPRLSHSSQFLLYLVSSSTFYSAGVQLAEGFSTIILANWLIAISLALGKLFQTIFFGQLRLIEMEHIMDRSGFTVINSLFALSMFSSDFILIPGILTLFLLFMKVFHGILKDRFEFIFQNATTFKEVLLTRNSITLLLFIYLDFHLVYSCIEYSFSTNPDVYFAFGFEFAILLLDLLLQSFKIILNVWELYYLTVYPEEETMENKGWYLKIIYLVHTGLTLGINLFLLFTFIGPYRFPVYLFKDIFTNSLNLFKQITEFQRYRKASKELETKLQDAAEEQLVDNNLCIICRDDMTTQGIRKGDRLYPKVLTCGHIIHLGCLKGWFERSQVCPMCRAPVFEAVTQNRQNQEQQQLQPDFQDQENDQALEADQQANIENIEIPDLHNLGIPPFIRDLNNYTSSPTATSISPVAAPPINGNNPRTVISALSSSTTDDHTLKLTPNSLVPPDWTLLRLAKKTDDSFQIELNQTTLGDLIQKGQNPNVTINEEASASGKLPERF</sequence>
<dbReference type="InterPro" id="IPR050731">
    <property type="entry name" value="HRD1_E3_ubiq-ligases"/>
</dbReference>
<evidence type="ECO:0000313" key="18">
    <source>
        <dbReference type="EMBL" id="KAH3675642.1"/>
    </source>
</evidence>
<organism evidence="18 19">
    <name type="scientific">Wickerhamomyces mucosus</name>
    <dbReference type="NCBI Taxonomy" id="1378264"/>
    <lineage>
        <taxon>Eukaryota</taxon>
        <taxon>Fungi</taxon>
        <taxon>Dikarya</taxon>
        <taxon>Ascomycota</taxon>
        <taxon>Saccharomycotina</taxon>
        <taxon>Saccharomycetes</taxon>
        <taxon>Phaffomycetales</taxon>
        <taxon>Wickerhamomycetaceae</taxon>
        <taxon>Wickerhamomyces</taxon>
    </lineage>
</organism>
<evidence type="ECO:0000256" key="3">
    <source>
        <dbReference type="ARBA" id="ARBA00004906"/>
    </source>
</evidence>
<keyword evidence="14 16" id="KW-0472">Membrane</keyword>
<evidence type="ECO:0000256" key="13">
    <source>
        <dbReference type="ARBA" id="ARBA00022989"/>
    </source>
</evidence>
<feature type="transmembrane region" description="Helical" evidence="16">
    <location>
        <begin position="137"/>
        <end position="158"/>
    </location>
</feature>
<evidence type="ECO:0000256" key="15">
    <source>
        <dbReference type="PROSITE-ProRule" id="PRU00175"/>
    </source>
</evidence>
<dbReference type="GO" id="GO:0005789">
    <property type="term" value="C:endoplasmic reticulum membrane"/>
    <property type="evidence" value="ECO:0007669"/>
    <property type="project" value="UniProtKB-SubCell"/>
</dbReference>
<evidence type="ECO:0000256" key="8">
    <source>
        <dbReference type="ARBA" id="ARBA00022723"/>
    </source>
</evidence>
<evidence type="ECO:0000256" key="4">
    <source>
        <dbReference type="ARBA" id="ARBA00010089"/>
    </source>
</evidence>
<evidence type="ECO:0000256" key="16">
    <source>
        <dbReference type="SAM" id="Phobius"/>
    </source>
</evidence>
<dbReference type="SMART" id="SM00184">
    <property type="entry name" value="RING"/>
    <property type="match status" value="1"/>
</dbReference>
<feature type="domain" description="RING-type" evidence="17">
    <location>
        <begin position="290"/>
        <end position="338"/>
    </location>
</feature>
<comment type="pathway">
    <text evidence="3">Protein modification; protein ubiquitination.</text>
</comment>
<evidence type="ECO:0000256" key="11">
    <source>
        <dbReference type="ARBA" id="ARBA00022824"/>
    </source>
</evidence>
<feature type="transmembrane region" description="Helical" evidence="16">
    <location>
        <begin position="164"/>
        <end position="181"/>
    </location>
</feature>
<accession>A0A9P8PQ87</accession>
<dbReference type="GO" id="GO:0043161">
    <property type="term" value="P:proteasome-mediated ubiquitin-dependent protein catabolic process"/>
    <property type="evidence" value="ECO:0007669"/>
    <property type="project" value="TreeGrafter"/>
</dbReference>
<keyword evidence="12" id="KW-0862">Zinc</keyword>
<dbReference type="PANTHER" id="PTHR22763:SF184">
    <property type="entry name" value="E3 UBIQUITIN-PROTEIN LIGASE SYNOVIOLIN"/>
    <property type="match status" value="1"/>
</dbReference>
<comment type="subcellular location">
    <subcellularLocation>
        <location evidence="2">Endoplasmic reticulum membrane</location>
        <topology evidence="2">Multi-pass membrane protein</topology>
    </subcellularLocation>
</comment>
<protein>
    <recommendedName>
        <fullName evidence="5">RING-type E3 ubiquitin transferase</fullName>
        <ecNumber evidence="5">2.3.2.27</ecNumber>
    </recommendedName>
</protein>
<dbReference type="AlphaFoldDB" id="A0A9P8PQ87"/>
<keyword evidence="19" id="KW-1185">Reference proteome</keyword>
<proteinExistence type="inferred from homology"/>
<keyword evidence="13 16" id="KW-1133">Transmembrane helix</keyword>
<feature type="transmembrane region" description="Helical" evidence="16">
    <location>
        <begin position="82"/>
        <end position="106"/>
    </location>
</feature>
<reference evidence="18" key="1">
    <citation type="journal article" date="2021" name="Open Biol.">
        <title>Shared evolutionary footprints suggest mitochondrial oxidative damage underlies multiple complex I losses in fungi.</title>
        <authorList>
            <person name="Schikora-Tamarit M.A."/>
            <person name="Marcet-Houben M."/>
            <person name="Nosek J."/>
            <person name="Gabaldon T."/>
        </authorList>
    </citation>
    <scope>NUCLEOTIDE SEQUENCE</scope>
    <source>
        <strain evidence="18">CBS6341</strain>
    </source>
</reference>
<dbReference type="Proteomes" id="UP000769528">
    <property type="component" value="Unassembled WGS sequence"/>
</dbReference>
<evidence type="ECO:0000256" key="7">
    <source>
        <dbReference type="ARBA" id="ARBA00022692"/>
    </source>
</evidence>
<keyword evidence="10" id="KW-0833">Ubl conjugation pathway</keyword>
<evidence type="ECO:0000256" key="10">
    <source>
        <dbReference type="ARBA" id="ARBA00022786"/>
    </source>
</evidence>
<evidence type="ECO:0000256" key="14">
    <source>
        <dbReference type="ARBA" id="ARBA00023136"/>
    </source>
</evidence>
<dbReference type="SUPFAM" id="SSF57850">
    <property type="entry name" value="RING/U-box"/>
    <property type="match status" value="1"/>
</dbReference>
<evidence type="ECO:0000256" key="9">
    <source>
        <dbReference type="ARBA" id="ARBA00022771"/>
    </source>
</evidence>
<evidence type="ECO:0000256" key="2">
    <source>
        <dbReference type="ARBA" id="ARBA00004477"/>
    </source>
</evidence>
<dbReference type="GO" id="GO:0036503">
    <property type="term" value="P:ERAD pathway"/>
    <property type="evidence" value="ECO:0007669"/>
    <property type="project" value="TreeGrafter"/>
</dbReference>
<dbReference type="GO" id="GO:0061630">
    <property type="term" value="F:ubiquitin protein ligase activity"/>
    <property type="evidence" value="ECO:0007669"/>
    <property type="project" value="UniProtKB-EC"/>
</dbReference>
<dbReference type="PANTHER" id="PTHR22763">
    <property type="entry name" value="RING ZINC FINGER PROTEIN"/>
    <property type="match status" value="1"/>
</dbReference>
<comment type="caution">
    <text evidence="18">The sequence shown here is derived from an EMBL/GenBank/DDBJ whole genome shotgun (WGS) entry which is preliminary data.</text>
</comment>
<evidence type="ECO:0000259" key="17">
    <source>
        <dbReference type="PROSITE" id="PS50089"/>
    </source>
</evidence>
<keyword evidence="7 16" id="KW-0812">Transmembrane</keyword>
<dbReference type="Pfam" id="PF13639">
    <property type="entry name" value="zf-RING_2"/>
    <property type="match status" value="1"/>
</dbReference>
<keyword evidence="11" id="KW-0256">Endoplasmic reticulum</keyword>
<dbReference type="GO" id="GO:0008270">
    <property type="term" value="F:zinc ion binding"/>
    <property type="evidence" value="ECO:0007669"/>
    <property type="project" value="UniProtKB-KW"/>
</dbReference>
<comment type="catalytic activity">
    <reaction evidence="1">
        <text>S-ubiquitinyl-[E2 ubiquitin-conjugating enzyme]-L-cysteine + [acceptor protein]-L-lysine = [E2 ubiquitin-conjugating enzyme]-L-cysteine + N(6)-ubiquitinyl-[acceptor protein]-L-lysine.</text>
        <dbReference type="EC" id="2.3.2.27"/>
    </reaction>
</comment>
<feature type="transmembrane region" description="Helical" evidence="16">
    <location>
        <begin position="38"/>
        <end position="62"/>
    </location>
</feature>
<reference evidence="18" key="2">
    <citation type="submission" date="2021-01" db="EMBL/GenBank/DDBJ databases">
        <authorList>
            <person name="Schikora-Tamarit M.A."/>
        </authorList>
    </citation>
    <scope>NUCLEOTIDE SEQUENCE</scope>
    <source>
        <strain evidence="18">CBS6341</strain>
    </source>
</reference>
<feature type="transmembrane region" description="Helical" evidence="16">
    <location>
        <begin position="214"/>
        <end position="235"/>
    </location>
</feature>
<name>A0A9P8PQ87_9ASCO</name>
<evidence type="ECO:0000256" key="12">
    <source>
        <dbReference type="ARBA" id="ARBA00022833"/>
    </source>
</evidence>
<evidence type="ECO:0000256" key="1">
    <source>
        <dbReference type="ARBA" id="ARBA00000900"/>
    </source>
</evidence>
<keyword evidence="9 15" id="KW-0863">Zinc-finger</keyword>
<dbReference type="InterPro" id="IPR001841">
    <property type="entry name" value="Znf_RING"/>
</dbReference>
<evidence type="ECO:0000256" key="6">
    <source>
        <dbReference type="ARBA" id="ARBA00022679"/>
    </source>
</evidence>
<dbReference type="EC" id="2.3.2.27" evidence="5"/>
<feature type="transmembrane region" description="Helical" evidence="16">
    <location>
        <begin position="13"/>
        <end position="31"/>
    </location>
</feature>
<dbReference type="PROSITE" id="PS50089">
    <property type="entry name" value="ZF_RING_2"/>
    <property type="match status" value="1"/>
</dbReference>
<dbReference type="OrthoDB" id="7759664at2759"/>
<dbReference type="CDD" id="cd16479">
    <property type="entry name" value="RING-H2_synoviolin"/>
    <property type="match status" value="1"/>
</dbReference>